<sequence>MNDIKQEVEKIGSAYAESFNRQDATGIAALYADDGMHINPEGHERILNSSTEAYSKLDLITKTSFSMRSGL</sequence>
<dbReference type="SUPFAM" id="SSF54427">
    <property type="entry name" value="NTF2-like"/>
    <property type="match status" value="1"/>
</dbReference>
<proteinExistence type="predicted"/>
<accession>A0ABS5FYG5</accession>
<keyword evidence="2" id="KW-1185">Reference proteome</keyword>
<evidence type="ECO:0000313" key="2">
    <source>
        <dbReference type="Proteomes" id="UP001315278"/>
    </source>
</evidence>
<dbReference type="Gene3D" id="3.10.450.50">
    <property type="match status" value="1"/>
</dbReference>
<gene>
    <name evidence="1" type="ORF">JQ615_41820</name>
</gene>
<comment type="caution">
    <text evidence="1">The sequence shown here is derived from an EMBL/GenBank/DDBJ whole genome shotgun (WGS) entry which is preliminary data.</text>
</comment>
<evidence type="ECO:0000313" key="1">
    <source>
        <dbReference type="EMBL" id="MBR0801869.1"/>
    </source>
</evidence>
<organism evidence="1 2">
    <name type="scientific">Bradyrhizobium jicamae</name>
    <dbReference type="NCBI Taxonomy" id="280332"/>
    <lineage>
        <taxon>Bacteria</taxon>
        <taxon>Pseudomonadati</taxon>
        <taxon>Pseudomonadota</taxon>
        <taxon>Alphaproteobacteria</taxon>
        <taxon>Hyphomicrobiales</taxon>
        <taxon>Nitrobacteraceae</taxon>
        <taxon>Bradyrhizobium</taxon>
    </lineage>
</organism>
<protein>
    <submittedName>
        <fullName evidence="1">Nuclear transport factor 2 family protein</fullName>
    </submittedName>
</protein>
<dbReference type="RefSeq" id="WP_212495750.1">
    <property type="nucleotide sequence ID" value="NZ_JAFCJH010000122.1"/>
</dbReference>
<dbReference type="InterPro" id="IPR032710">
    <property type="entry name" value="NTF2-like_dom_sf"/>
</dbReference>
<dbReference type="Proteomes" id="UP001315278">
    <property type="component" value="Unassembled WGS sequence"/>
</dbReference>
<name>A0ABS5FYG5_9BRAD</name>
<reference evidence="2" key="1">
    <citation type="journal article" date="2021" name="ISME J.">
        <title>Evolutionary origin and ecological implication of a unique nif island in free-living Bradyrhizobium lineages.</title>
        <authorList>
            <person name="Tao J."/>
        </authorList>
    </citation>
    <scope>NUCLEOTIDE SEQUENCE [LARGE SCALE GENOMIC DNA]</scope>
    <source>
        <strain evidence="2">SZCCT0434</strain>
    </source>
</reference>
<dbReference type="EMBL" id="JAFCJH010000122">
    <property type="protein sequence ID" value="MBR0801869.1"/>
    <property type="molecule type" value="Genomic_DNA"/>
</dbReference>